<dbReference type="Gene3D" id="3.40.710.10">
    <property type="entry name" value="DD-peptidase/beta-lactamase superfamily"/>
    <property type="match status" value="1"/>
</dbReference>
<evidence type="ECO:0000256" key="1">
    <source>
        <dbReference type="ARBA" id="ARBA00006096"/>
    </source>
</evidence>
<feature type="chain" id="PRO_5031517507" evidence="3">
    <location>
        <begin position="30"/>
        <end position="509"/>
    </location>
</feature>
<name>A0A7Y7Y070_9PSED</name>
<organism evidence="4 5">
    <name type="scientific">Pseudomonas gingeri</name>
    <dbReference type="NCBI Taxonomy" id="117681"/>
    <lineage>
        <taxon>Bacteria</taxon>
        <taxon>Pseudomonadati</taxon>
        <taxon>Pseudomonadota</taxon>
        <taxon>Gammaproteobacteria</taxon>
        <taxon>Pseudomonadales</taxon>
        <taxon>Pseudomonadaceae</taxon>
        <taxon>Pseudomonas</taxon>
    </lineage>
</organism>
<dbReference type="Pfam" id="PF02113">
    <property type="entry name" value="Peptidase_S13"/>
    <property type="match status" value="1"/>
</dbReference>
<keyword evidence="3" id="KW-0732">Signal</keyword>
<keyword evidence="4" id="KW-0645">Protease</keyword>
<dbReference type="Proteomes" id="UP000517547">
    <property type="component" value="Unassembled WGS sequence"/>
</dbReference>
<dbReference type="RefSeq" id="WP_042935413.1">
    <property type="nucleotide sequence ID" value="NZ_JACAOR010000008.1"/>
</dbReference>
<gene>
    <name evidence="4" type="primary">dacB</name>
    <name evidence="4" type="ORF">HX845_15860</name>
</gene>
<dbReference type="InterPro" id="IPR012338">
    <property type="entry name" value="Beta-lactam/transpept-like"/>
</dbReference>
<dbReference type="GO" id="GO:0000270">
    <property type="term" value="P:peptidoglycan metabolic process"/>
    <property type="evidence" value="ECO:0007669"/>
    <property type="project" value="TreeGrafter"/>
</dbReference>
<dbReference type="AlphaFoldDB" id="A0A7Y7Y070"/>
<feature type="signal peptide" evidence="3">
    <location>
        <begin position="1"/>
        <end position="29"/>
    </location>
</feature>
<evidence type="ECO:0000313" key="4">
    <source>
        <dbReference type="EMBL" id="NWC15141.1"/>
    </source>
</evidence>
<dbReference type="GO" id="GO:0006508">
    <property type="term" value="P:proteolysis"/>
    <property type="evidence" value="ECO:0007669"/>
    <property type="project" value="InterPro"/>
</dbReference>
<evidence type="ECO:0000256" key="3">
    <source>
        <dbReference type="SAM" id="SignalP"/>
    </source>
</evidence>
<dbReference type="PRINTS" id="PR00922">
    <property type="entry name" value="DADACBPTASE3"/>
</dbReference>
<reference evidence="4 5" key="1">
    <citation type="submission" date="2020-04" db="EMBL/GenBank/DDBJ databases">
        <title>Molecular characterization of pseudomonads from Agaricus bisporus reveal novel blotch 2 pathogens in Western Europe.</title>
        <authorList>
            <person name="Taparia T."/>
            <person name="Krijger M."/>
            <person name="Haynes E."/>
            <person name="Elpinstone J.G."/>
            <person name="Noble R."/>
            <person name="Van Der Wolf J."/>
        </authorList>
    </citation>
    <scope>NUCLEOTIDE SEQUENCE [LARGE SCALE GENOMIC DNA]</scope>
    <source>
        <strain evidence="4 5">IPO3738</strain>
    </source>
</reference>
<dbReference type="GeneID" id="57661654"/>
<dbReference type="SUPFAM" id="SSF56601">
    <property type="entry name" value="beta-lactamase/transpeptidase-like"/>
    <property type="match status" value="1"/>
</dbReference>
<keyword evidence="4" id="KW-0121">Carboxypeptidase</keyword>
<dbReference type="PANTHER" id="PTHR30023">
    <property type="entry name" value="D-ALANYL-D-ALANINE CARBOXYPEPTIDASE"/>
    <property type="match status" value="1"/>
</dbReference>
<evidence type="ECO:0000313" key="5">
    <source>
        <dbReference type="Proteomes" id="UP000517547"/>
    </source>
</evidence>
<accession>A0A7Y7Y070</accession>
<dbReference type="PANTHER" id="PTHR30023:SF0">
    <property type="entry name" value="PENICILLIN-SENSITIVE CARBOXYPEPTIDASE A"/>
    <property type="match status" value="1"/>
</dbReference>
<comment type="similarity">
    <text evidence="1">Belongs to the peptidase S13 family.</text>
</comment>
<proteinExistence type="inferred from homology"/>
<keyword evidence="2 4" id="KW-0378">Hydrolase</keyword>
<evidence type="ECO:0000256" key="2">
    <source>
        <dbReference type="ARBA" id="ARBA00022801"/>
    </source>
</evidence>
<dbReference type="EC" id="3.4.16.4" evidence="4"/>
<sequence length="509" mass="53592">MNWLQGSMGKGVAAALLVLLGACSSKAPKAPTAPEPGGTVILQAAQLPLPLPRSNFCASLDSRLRGAAMQGATTSLVVREADGGKLVCEFNAQTRLVPASSLKLVTTAAAMEVLGANFRFSTTLLTTGTQQGGLLVGDLYLRGTGDPTMRQEDYQALAAGLARKGITRVRGRLILDDTAFDRERLGLDWDSADEQQYFSAQISALSVSPNDDFDVGSILVNVSSAGVRQPPRVSFTPDNRYMTLVNRATTGRGGPLVVSRGHGGNLLRIDGALPKGAQRVAQVTVWEPTGLVADLFRSALVREGIVVEGASVLGMATPTMARPLVEHQSPVLADLMAPLLKLSNNNMAEILLKSMGRKTANAGTAVAGAAAVNGFLLRHGIAPAGLLQVDGSGLSRRNQVSARTLSELLLTARTQPWFQAWYAALPVAGNPDRMTGGTLRKRLRGTAAANNLHAKTGSMRSVSSLAGYVTNRDGRLLVFAMLTNNYGVGGRQIKAVEDSIVESLADKTD</sequence>
<dbReference type="Gene3D" id="3.50.80.20">
    <property type="entry name" value="D-Ala-D-Ala carboxypeptidase C, peptidase S13"/>
    <property type="match status" value="1"/>
</dbReference>
<dbReference type="GO" id="GO:0009002">
    <property type="term" value="F:serine-type D-Ala-D-Ala carboxypeptidase activity"/>
    <property type="evidence" value="ECO:0007669"/>
    <property type="project" value="UniProtKB-EC"/>
</dbReference>
<dbReference type="InterPro" id="IPR000667">
    <property type="entry name" value="Peptidase_S13"/>
</dbReference>
<dbReference type="NCBIfam" id="TIGR00666">
    <property type="entry name" value="PBP4"/>
    <property type="match status" value="1"/>
</dbReference>
<dbReference type="EMBL" id="JACAQE010000005">
    <property type="protein sequence ID" value="NWC15141.1"/>
    <property type="molecule type" value="Genomic_DNA"/>
</dbReference>
<protein>
    <submittedName>
        <fullName evidence="4">D-alanyl-D-alanine carboxypeptidase/D-alanyl-D-alanine-endopeptidase</fullName>
        <ecNumber evidence="4">3.4.16.4</ecNumber>
    </submittedName>
</protein>
<comment type="caution">
    <text evidence="4">The sequence shown here is derived from an EMBL/GenBank/DDBJ whole genome shotgun (WGS) entry which is preliminary data.</text>
</comment>